<feature type="binding site" evidence="4">
    <location>
        <begin position="75"/>
        <end position="79"/>
    </location>
    <ligand>
        <name>NADP(+)</name>
        <dbReference type="ChEBI" id="CHEBI:58349"/>
    </ligand>
</feature>
<comment type="similarity">
    <text evidence="4">Belongs to the NAD(P)-dependent epimerase/dehydratase family. HldD subfamily.</text>
</comment>
<dbReference type="AlphaFoldDB" id="A0A916IUF4"/>
<protein>
    <recommendedName>
        <fullName evidence="4">ADP-L-glycero-D-manno-heptose-6-epimerase</fullName>
        <ecNumber evidence="4">5.1.3.20</ecNumber>
    </recommendedName>
    <alternativeName>
        <fullName evidence="4">ADP-L-glycero-beta-D-manno-heptose-6-epimerase</fullName>
        <shortName evidence="4">ADP-glyceromanno-heptose 6-epimerase</shortName>
        <shortName evidence="4">ADP-hep 6-epimerase</shortName>
        <shortName evidence="4">AGME</shortName>
    </alternativeName>
</protein>
<feature type="active site" description="Proton acceptor" evidence="4">
    <location>
        <position position="139"/>
    </location>
</feature>
<sequence length="331" mass="37495">MTIIVTGAAGFIGSNLVKGLNARGEDQIVAVDNLHRPDKFHNLVDCEICDYLDKDDFLPRFERGEFGRVRAVFHLGACTDTMEQDGRFLMENNYRYSKVLMESCLAQDAQFLYASSAAVYGESPSFREVRDCERPLSIYGYSKFLFDQVVRKRLESALSQVVGLRYFNVYGAGEAHKNRMASIIWQQFEQFRAEGTVKLFGEHAGHGPGCQSHDFVAIEDVVRINLFFLDHPRRSGIFNVGTGQARSFNDVAAVVVNTLRAAEGKPPLSPEELVQEGLLEYIRFPDVLRGRYQSFTQSDLSRLRDAGYATPFVPMEEGVARYCQWLLERCH</sequence>
<feature type="binding site" evidence="4">
    <location>
        <position position="213"/>
    </location>
    <ligand>
        <name>substrate</name>
    </ligand>
</feature>
<evidence type="ECO:0000313" key="7">
    <source>
        <dbReference type="Proteomes" id="UP000672934"/>
    </source>
</evidence>
<dbReference type="RefSeq" id="WP_211947285.1">
    <property type="nucleotide sequence ID" value="NZ_CAJPUY010000007.1"/>
</dbReference>
<dbReference type="SUPFAM" id="SSF51735">
    <property type="entry name" value="NAD(P)-binding Rossmann-fold domains"/>
    <property type="match status" value="1"/>
</dbReference>
<feature type="binding site" evidence="4">
    <location>
        <position position="143"/>
    </location>
    <ligand>
        <name>NADP(+)</name>
        <dbReference type="ChEBI" id="CHEBI:58349"/>
    </ligand>
</feature>
<dbReference type="NCBIfam" id="TIGR02197">
    <property type="entry name" value="heptose_epim"/>
    <property type="match status" value="1"/>
</dbReference>
<feature type="binding site" evidence="4">
    <location>
        <position position="177"/>
    </location>
    <ligand>
        <name>NADP(+)</name>
        <dbReference type="ChEBI" id="CHEBI:58349"/>
    </ligand>
</feature>
<dbReference type="GO" id="GO:0050661">
    <property type="term" value="F:NADP binding"/>
    <property type="evidence" value="ECO:0007669"/>
    <property type="project" value="InterPro"/>
</dbReference>
<feature type="binding site" evidence="4">
    <location>
        <begin position="32"/>
        <end position="33"/>
    </location>
    <ligand>
        <name>NADP(+)</name>
        <dbReference type="ChEBI" id="CHEBI:58349"/>
    </ligand>
</feature>
<dbReference type="Gene3D" id="3.40.50.720">
    <property type="entry name" value="NAD(P)-binding Rossmann-like Domain"/>
    <property type="match status" value="1"/>
</dbReference>
<evidence type="ECO:0000259" key="5">
    <source>
        <dbReference type="Pfam" id="PF01370"/>
    </source>
</evidence>
<proteinExistence type="inferred from homology"/>
<feature type="binding site" evidence="4">
    <location>
        <position position="39"/>
    </location>
    <ligand>
        <name>NADP(+)</name>
        <dbReference type="ChEBI" id="CHEBI:58349"/>
    </ligand>
</feature>
<dbReference type="HAMAP" id="MF_01601">
    <property type="entry name" value="Heptose_epimerase"/>
    <property type="match status" value="1"/>
</dbReference>
<keyword evidence="1 4" id="KW-0521">NADP</keyword>
<name>A0A916IUF4_9BURK</name>
<evidence type="ECO:0000313" key="6">
    <source>
        <dbReference type="EMBL" id="CAG2140422.1"/>
    </source>
</evidence>
<feature type="binding site" evidence="4">
    <location>
        <position position="186"/>
    </location>
    <ligand>
        <name>substrate</name>
    </ligand>
</feature>
<dbReference type="Gene3D" id="3.90.25.10">
    <property type="entry name" value="UDP-galactose 4-epimerase, domain 1"/>
    <property type="match status" value="1"/>
</dbReference>
<comment type="domain">
    <text evidence="4">Contains a large N-terminal NADP-binding domain, and a smaller C-terminal substrate-binding domain.</text>
</comment>
<accession>A0A916IUF4</accession>
<organism evidence="6 7">
    <name type="scientific">Cupriavidus yeoncheonensis</name>
    <dbReference type="NCBI Taxonomy" id="1462994"/>
    <lineage>
        <taxon>Bacteria</taxon>
        <taxon>Pseudomonadati</taxon>
        <taxon>Pseudomonadota</taxon>
        <taxon>Betaproteobacteria</taxon>
        <taxon>Burkholderiales</taxon>
        <taxon>Burkholderiaceae</taxon>
        <taxon>Cupriavidus</taxon>
    </lineage>
</organism>
<comment type="function">
    <text evidence="4">Catalyzes the interconversion between ADP-D-glycero-beta-D-manno-heptose and ADP-L-glycero-beta-D-manno-heptose via an epimerization at carbon 6 of the heptose.</text>
</comment>
<dbReference type="PANTHER" id="PTHR43103">
    <property type="entry name" value="NUCLEOSIDE-DIPHOSPHATE-SUGAR EPIMERASE"/>
    <property type="match status" value="1"/>
</dbReference>
<keyword evidence="7" id="KW-1185">Reference proteome</keyword>
<gene>
    <name evidence="4 6" type="primary">hldD</name>
    <name evidence="6" type="ORF">LMG31506_02316</name>
</gene>
<feature type="binding site" evidence="4">
    <location>
        <position position="169"/>
    </location>
    <ligand>
        <name>NADP(+)</name>
        <dbReference type="ChEBI" id="CHEBI:58349"/>
    </ligand>
</feature>
<feature type="active site" description="Proton acceptor" evidence="4">
    <location>
        <position position="177"/>
    </location>
</feature>
<evidence type="ECO:0000256" key="2">
    <source>
        <dbReference type="ARBA" id="ARBA00023235"/>
    </source>
</evidence>
<comment type="catalytic activity">
    <reaction evidence="4">
        <text>ADP-D-glycero-beta-D-manno-heptose = ADP-L-glycero-beta-D-manno-heptose</text>
        <dbReference type="Rhea" id="RHEA:17577"/>
        <dbReference type="ChEBI" id="CHEBI:59967"/>
        <dbReference type="ChEBI" id="CHEBI:61506"/>
        <dbReference type="EC" id="5.1.3.20"/>
    </reaction>
</comment>
<dbReference type="EC" id="5.1.3.20" evidence="4"/>
<feature type="binding site" evidence="4">
    <location>
        <begin position="11"/>
        <end position="12"/>
    </location>
    <ligand>
        <name>NADP(+)</name>
        <dbReference type="ChEBI" id="CHEBI:58349"/>
    </ligand>
</feature>
<feature type="binding site" evidence="4">
    <location>
        <position position="168"/>
    </location>
    <ligand>
        <name>substrate</name>
    </ligand>
</feature>
<evidence type="ECO:0000256" key="4">
    <source>
        <dbReference type="HAMAP-Rule" id="MF_01601"/>
    </source>
</evidence>
<feature type="binding site" evidence="4">
    <location>
        <begin position="200"/>
        <end position="203"/>
    </location>
    <ligand>
        <name>substrate</name>
    </ligand>
</feature>
<keyword evidence="2 4" id="KW-0413">Isomerase</keyword>
<reference evidence="6" key="1">
    <citation type="submission" date="2021-03" db="EMBL/GenBank/DDBJ databases">
        <authorList>
            <person name="Peeters C."/>
        </authorList>
    </citation>
    <scope>NUCLEOTIDE SEQUENCE</scope>
    <source>
        <strain evidence="6">LMG 31506</strain>
    </source>
</reference>
<dbReference type="GO" id="GO:0005975">
    <property type="term" value="P:carbohydrate metabolic process"/>
    <property type="evidence" value="ECO:0007669"/>
    <property type="project" value="UniProtKB-UniRule"/>
</dbReference>
<feature type="binding site" evidence="4">
    <location>
        <position position="54"/>
    </location>
    <ligand>
        <name>NADP(+)</name>
        <dbReference type="ChEBI" id="CHEBI:58349"/>
    </ligand>
</feature>
<keyword evidence="3 4" id="KW-0119">Carbohydrate metabolism</keyword>
<dbReference type="Pfam" id="PF01370">
    <property type="entry name" value="Epimerase"/>
    <property type="match status" value="1"/>
</dbReference>
<comment type="pathway">
    <text evidence="4">Nucleotide-sugar biosynthesis; ADP-L-glycero-beta-D-manno-heptose biosynthesis; ADP-L-glycero-beta-D-manno-heptose from D-glycero-beta-D-manno-heptose 7-phosphate: step 4/4.</text>
</comment>
<dbReference type="Proteomes" id="UP000672934">
    <property type="component" value="Unassembled WGS sequence"/>
</dbReference>
<dbReference type="EMBL" id="CAJPUY010000007">
    <property type="protein sequence ID" value="CAG2140422.1"/>
    <property type="molecule type" value="Genomic_DNA"/>
</dbReference>
<comment type="cofactor">
    <cofactor evidence="4">
        <name>NADP(+)</name>
        <dbReference type="ChEBI" id="CHEBI:58349"/>
    </cofactor>
    <text evidence="4">Binds 1 NADP(+) per subunit.</text>
</comment>
<dbReference type="GO" id="GO:0008712">
    <property type="term" value="F:ADP-glyceromanno-heptose 6-epimerase activity"/>
    <property type="evidence" value="ECO:0007669"/>
    <property type="project" value="UniProtKB-UniRule"/>
</dbReference>
<dbReference type="InterPro" id="IPR036291">
    <property type="entry name" value="NAD(P)-bd_dom_sf"/>
</dbReference>
<comment type="caution">
    <text evidence="6">The sequence shown here is derived from an EMBL/GenBank/DDBJ whole genome shotgun (WGS) entry which is preliminary data.</text>
</comment>
<evidence type="ECO:0000256" key="3">
    <source>
        <dbReference type="ARBA" id="ARBA00023277"/>
    </source>
</evidence>
<dbReference type="InterPro" id="IPR011912">
    <property type="entry name" value="Heptose_epim"/>
</dbReference>
<dbReference type="PANTHER" id="PTHR43103:SF3">
    <property type="entry name" value="ADP-L-GLYCERO-D-MANNO-HEPTOSE-6-EPIMERASE"/>
    <property type="match status" value="1"/>
</dbReference>
<feature type="binding site" evidence="4">
    <location>
        <position position="92"/>
    </location>
    <ligand>
        <name>NADP(+)</name>
        <dbReference type="ChEBI" id="CHEBI:58349"/>
    </ligand>
</feature>
<feature type="binding site" evidence="4">
    <location>
        <position position="179"/>
    </location>
    <ligand>
        <name>substrate</name>
    </ligand>
</feature>
<dbReference type="InterPro" id="IPR001509">
    <property type="entry name" value="Epimerase_deHydtase"/>
</dbReference>
<evidence type="ECO:0000256" key="1">
    <source>
        <dbReference type="ARBA" id="ARBA00022857"/>
    </source>
</evidence>
<feature type="binding site" evidence="4">
    <location>
        <position position="292"/>
    </location>
    <ligand>
        <name>substrate</name>
    </ligand>
</feature>
<feature type="domain" description="NAD-dependent epimerase/dehydratase" evidence="5">
    <location>
        <begin position="3"/>
        <end position="241"/>
    </location>
</feature>
<comment type="subunit">
    <text evidence="4">Homopentamer.</text>
</comment>
<dbReference type="CDD" id="cd05248">
    <property type="entry name" value="ADP_GME_SDR_e"/>
    <property type="match status" value="1"/>
</dbReference>